<reference evidence="4" key="1">
    <citation type="journal article" date="2014" name="Int. J. Syst. Evol. Microbiol.">
        <title>Complete genome sequence of Corynebacterium casei LMG S-19264T (=DSM 44701T), isolated from a smear-ripened cheese.</title>
        <authorList>
            <consortium name="US DOE Joint Genome Institute (JGI-PGF)"/>
            <person name="Walter F."/>
            <person name="Albersmeier A."/>
            <person name="Kalinowski J."/>
            <person name="Ruckert C."/>
        </authorList>
    </citation>
    <scope>NUCLEOTIDE SEQUENCE</scope>
    <source>
        <strain evidence="4">KCTC 12988</strain>
    </source>
</reference>
<keyword evidence="5" id="KW-1185">Reference proteome</keyword>
<feature type="domain" description="GH16" evidence="3">
    <location>
        <begin position="34"/>
        <end position="270"/>
    </location>
</feature>
<dbReference type="PANTHER" id="PTHR10963">
    <property type="entry name" value="GLYCOSYL HYDROLASE-RELATED"/>
    <property type="match status" value="1"/>
</dbReference>
<evidence type="ECO:0000256" key="1">
    <source>
        <dbReference type="ARBA" id="ARBA00006865"/>
    </source>
</evidence>
<dbReference type="InterPro" id="IPR013320">
    <property type="entry name" value="ConA-like_dom_sf"/>
</dbReference>
<dbReference type="Gene3D" id="2.60.120.200">
    <property type="match status" value="1"/>
</dbReference>
<dbReference type="SUPFAM" id="SSF49899">
    <property type="entry name" value="Concanavalin A-like lectins/glucanases"/>
    <property type="match status" value="1"/>
</dbReference>
<gene>
    <name evidence="4" type="ORF">GCM10007100_17840</name>
</gene>
<comment type="similarity">
    <text evidence="1">Belongs to the glycosyl hydrolase 16 family.</text>
</comment>
<sequence>MKALSLQLFALLASGLCAMAQELPGWELVWADEFTQADGTSPDATKWNFNLGRGSNGWGNAELQYYTDRTENARIENNQLMIEVREENNYANSGANYTSARLLTQNKHTWQYGRMEARIKVPDGQGLWPAFWTLGADITSVGWPSCGEIDIMEFVGRLPDEIFGTIHGPGYAGGDSFESIYEFGGPVSSDYHTYAIEWEENLIRWYVDGIHYHTATPADVAPNSWAFNHDFFILLNVAVGGNFGGPVGSAVSFPKQMLVDYVRVYAPAGGGNRLANPGFETGSLSSWIPYDGAGANDPGAFVESTNSTYYNGGNGGDHVLTRSGTYVAKVFGDFIGAENFNGIYQDVAATPDSLWSARGFALTHPQDLMSGTNTAWLEVSFRDDSDAVLSLHRSEIQTSSNVTPGAWMELEVNKTLDPNTFEVTETASELTAPEGTTKVRFQVVYRQDEGYDGGSMYFDDLSLDEIVVEPLDPSLEMGTVVSWVPENSTSSYQLQASEDGTSWSNVGEAIEGVELSDSFSPSLSAFYQVVETTASSSGNGVLNPSFESIEPAQYPSPGAVDWRIASSEDLDPSNGSSSMTVEAVYDAFTPRTGDRMLVVESSTPSSGPVVAPSSDVRSALIPVDANTVYDLTFYAAHVVKTGGANPQLNVRFYNADSGFVGDSGYESFASIDSSWTEVTSRFTTPAGTAFAEVSWIQALGAGNNFHWVTLIDDVELLTDSLPGTENILSASQERGYQISWNTTLGRSYQITSSNDLLSFPTVEATLSGDGSLMSHFGPAPEESRFFRVEELAP</sequence>
<dbReference type="GO" id="GO:0005975">
    <property type="term" value="P:carbohydrate metabolic process"/>
    <property type="evidence" value="ECO:0007669"/>
    <property type="project" value="InterPro"/>
</dbReference>
<proteinExistence type="inferred from homology"/>
<organism evidence="4 5">
    <name type="scientific">Roseibacillus persicicus</name>
    <dbReference type="NCBI Taxonomy" id="454148"/>
    <lineage>
        <taxon>Bacteria</taxon>
        <taxon>Pseudomonadati</taxon>
        <taxon>Verrucomicrobiota</taxon>
        <taxon>Verrucomicrobiia</taxon>
        <taxon>Verrucomicrobiales</taxon>
        <taxon>Verrucomicrobiaceae</taxon>
        <taxon>Roseibacillus</taxon>
    </lineage>
</organism>
<dbReference type="InterPro" id="IPR050546">
    <property type="entry name" value="Glycosyl_Hydrlase_16"/>
</dbReference>
<name>A0A918TQ70_9BACT</name>
<dbReference type="Proteomes" id="UP000644507">
    <property type="component" value="Unassembled WGS sequence"/>
</dbReference>
<protein>
    <recommendedName>
        <fullName evidence="3">GH16 domain-containing protein</fullName>
    </recommendedName>
</protein>
<reference evidence="4" key="2">
    <citation type="submission" date="2020-09" db="EMBL/GenBank/DDBJ databases">
        <authorList>
            <person name="Sun Q."/>
            <person name="Kim S."/>
        </authorList>
    </citation>
    <scope>NUCLEOTIDE SEQUENCE</scope>
    <source>
        <strain evidence="4">KCTC 12988</strain>
    </source>
</reference>
<dbReference type="AlphaFoldDB" id="A0A918TQ70"/>
<evidence type="ECO:0000313" key="5">
    <source>
        <dbReference type="Proteomes" id="UP000644507"/>
    </source>
</evidence>
<feature type="chain" id="PRO_5037058080" description="GH16 domain-containing protein" evidence="2">
    <location>
        <begin position="21"/>
        <end position="793"/>
    </location>
</feature>
<dbReference type="CDD" id="cd08023">
    <property type="entry name" value="GH16_laminarinase_like"/>
    <property type="match status" value="1"/>
</dbReference>
<evidence type="ECO:0000256" key="2">
    <source>
        <dbReference type="SAM" id="SignalP"/>
    </source>
</evidence>
<comment type="caution">
    <text evidence="4">The sequence shown here is derived from an EMBL/GenBank/DDBJ whole genome shotgun (WGS) entry which is preliminary data.</text>
</comment>
<evidence type="ECO:0000313" key="4">
    <source>
        <dbReference type="EMBL" id="GHC51969.1"/>
    </source>
</evidence>
<dbReference type="InterPro" id="IPR000757">
    <property type="entry name" value="Beta-glucanase-like"/>
</dbReference>
<evidence type="ECO:0000259" key="3">
    <source>
        <dbReference type="PROSITE" id="PS51762"/>
    </source>
</evidence>
<dbReference type="Gene3D" id="2.60.120.260">
    <property type="entry name" value="Galactose-binding domain-like"/>
    <property type="match status" value="2"/>
</dbReference>
<dbReference type="GO" id="GO:0004553">
    <property type="term" value="F:hydrolase activity, hydrolyzing O-glycosyl compounds"/>
    <property type="evidence" value="ECO:0007669"/>
    <property type="project" value="InterPro"/>
</dbReference>
<dbReference type="RefSeq" id="WP_189569586.1">
    <property type="nucleotide sequence ID" value="NZ_BMXI01000006.1"/>
</dbReference>
<keyword evidence="2" id="KW-0732">Signal</keyword>
<dbReference type="EMBL" id="BMXI01000006">
    <property type="protein sequence ID" value="GHC51969.1"/>
    <property type="molecule type" value="Genomic_DNA"/>
</dbReference>
<dbReference type="Pfam" id="PF00722">
    <property type="entry name" value="Glyco_hydro_16"/>
    <property type="match status" value="1"/>
</dbReference>
<dbReference type="PANTHER" id="PTHR10963:SF55">
    <property type="entry name" value="GLYCOSIDE HYDROLASE FAMILY 16 PROTEIN"/>
    <property type="match status" value="1"/>
</dbReference>
<feature type="signal peptide" evidence="2">
    <location>
        <begin position="1"/>
        <end position="20"/>
    </location>
</feature>
<accession>A0A918TQ70</accession>
<dbReference type="PROSITE" id="PS51762">
    <property type="entry name" value="GH16_2"/>
    <property type="match status" value="1"/>
</dbReference>